<dbReference type="EMBL" id="JBHFEH010000113">
    <property type="protein sequence ID" value="KAL2046576.1"/>
    <property type="molecule type" value="Genomic_DNA"/>
</dbReference>
<evidence type="ECO:0000313" key="4">
    <source>
        <dbReference type="Proteomes" id="UP001590951"/>
    </source>
</evidence>
<keyword evidence="4" id="KW-1185">Reference proteome</keyword>
<feature type="transmembrane region" description="Helical" evidence="2">
    <location>
        <begin position="391"/>
        <end position="412"/>
    </location>
</feature>
<proteinExistence type="predicted"/>
<feature type="compositionally biased region" description="Acidic residues" evidence="1">
    <location>
        <begin position="545"/>
        <end position="554"/>
    </location>
</feature>
<gene>
    <name evidence="3" type="ORF">ABVK25_011735</name>
</gene>
<keyword evidence="2" id="KW-0472">Membrane</keyword>
<feature type="transmembrane region" description="Helical" evidence="2">
    <location>
        <begin position="212"/>
        <end position="230"/>
    </location>
</feature>
<accession>A0ABR4AP61</accession>
<feature type="compositionally biased region" description="Polar residues" evidence="1">
    <location>
        <begin position="564"/>
        <end position="574"/>
    </location>
</feature>
<evidence type="ECO:0000256" key="2">
    <source>
        <dbReference type="SAM" id="Phobius"/>
    </source>
</evidence>
<feature type="transmembrane region" description="Helical" evidence="2">
    <location>
        <begin position="179"/>
        <end position="200"/>
    </location>
</feature>
<evidence type="ECO:0000313" key="3">
    <source>
        <dbReference type="EMBL" id="KAL2046576.1"/>
    </source>
</evidence>
<feature type="compositionally biased region" description="Basic and acidic residues" evidence="1">
    <location>
        <begin position="316"/>
        <end position="335"/>
    </location>
</feature>
<dbReference type="Proteomes" id="UP001590951">
    <property type="component" value="Unassembled WGS sequence"/>
</dbReference>
<feature type="transmembrane region" description="Helical" evidence="2">
    <location>
        <begin position="359"/>
        <end position="379"/>
    </location>
</feature>
<evidence type="ECO:0000256" key="1">
    <source>
        <dbReference type="SAM" id="MobiDB-lite"/>
    </source>
</evidence>
<organism evidence="3 4">
    <name type="scientific">Lepraria finkii</name>
    <dbReference type="NCBI Taxonomy" id="1340010"/>
    <lineage>
        <taxon>Eukaryota</taxon>
        <taxon>Fungi</taxon>
        <taxon>Dikarya</taxon>
        <taxon>Ascomycota</taxon>
        <taxon>Pezizomycotina</taxon>
        <taxon>Lecanoromycetes</taxon>
        <taxon>OSLEUM clade</taxon>
        <taxon>Lecanoromycetidae</taxon>
        <taxon>Lecanorales</taxon>
        <taxon>Lecanorineae</taxon>
        <taxon>Stereocaulaceae</taxon>
        <taxon>Lepraria</taxon>
    </lineage>
</organism>
<comment type="caution">
    <text evidence="3">The sequence shown here is derived from an EMBL/GenBank/DDBJ whole genome shotgun (WGS) entry which is preliminary data.</text>
</comment>
<reference evidence="3 4" key="1">
    <citation type="submission" date="2024-09" db="EMBL/GenBank/DDBJ databases">
        <title>Rethinking Asexuality: The Enigmatic Case of Functional Sexual Genes in Lepraria (Stereocaulaceae).</title>
        <authorList>
            <person name="Doellman M."/>
            <person name="Sun Y."/>
            <person name="Barcenas-Pena A."/>
            <person name="Lumbsch H.T."/>
            <person name="Grewe F."/>
        </authorList>
    </citation>
    <scope>NUCLEOTIDE SEQUENCE [LARGE SCALE GENOMIC DNA]</scope>
    <source>
        <strain evidence="3 4">Grewe 0041</strain>
    </source>
</reference>
<protein>
    <submittedName>
        <fullName evidence="3">Uncharacterized protein</fullName>
    </submittedName>
</protein>
<name>A0ABR4AP61_9LECA</name>
<feature type="region of interest" description="Disordered" evidence="1">
    <location>
        <begin position="533"/>
        <end position="574"/>
    </location>
</feature>
<sequence length="574" mass="64060">MKPFAGPHQVLFLATEAALGSCWSLPGPEKRLDIRQNRDSLALANGSTLITQQTIKLGKGINTSLTGSTFVLTVITYCLLMKYTGILSRQVILPAKSLRDNIVAILSVKWPERFMGDSGETVGDVASDWVVFRKHGNSEALGFSELDERSPYFSQSKEKSMIRFQSFSPVMKTLVQIAVWNYFSCWLVLVMIVNSLLYNGFLTNNYSNDGKIRLFLVGIYALANFGHQIYTSTLVYRNFSFALYQSCWNVLCRIFVFLPIDDYISMTMTDDIPLRYVYRLQNQDDTVWTRFSLALFGTAERADTYRTVSPKGASGSEKRNARLERQDKKESEYDKSVKPLREAEIKLYEKAADSALEKILANVAILLGICFATALAPWTSFQTFNAMNAQLGSYALLVSVGTGLLALISSVTQVSNATESAKTLLRLHEKAIEVDPKKHENNHYPHDLIFQKDPDFSFSSGIKKQSYLTPFGLWRLVSVMKKALCLLFGPALMLIPHFHGIDPKEGDDQDLYFTINGVPCVCRNPGDSINSELERCGLQNPSPDQDQDQGEGDGDGNGMKERTSGSADNDNLGL</sequence>
<feature type="region of interest" description="Disordered" evidence="1">
    <location>
        <begin position="307"/>
        <end position="335"/>
    </location>
</feature>
<keyword evidence="2" id="KW-1133">Transmembrane helix</keyword>
<keyword evidence="2" id="KW-0812">Transmembrane</keyword>